<feature type="region of interest" description="Disordered" evidence="1">
    <location>
        <begin position="130"/>
        <end position="225"/>
    </location>
</feature>
<feature type="compositionally biased region" description="Basic and acidic residues" evidence="1">
    <location>
        <begin position="150"/>
        <end position="159"/>
    </location>
</feature>
<feature type="region of interest" description="Disordered" evidence="1">
    <location>
        <begin position="90"/>
        <end position="110"/>
    </location>
</feature>
<protein>
    <submittedName>
        <fullName evidence="2">Uncharacterized protein</fullName>
    </submittedName>
</protein>
<evidence type="ECO:0000313" key="3">
    <source>
        <dbReference type="Proteomes" id="UP001458880"/>
    </source>
</evidence>
<keyword evidence="3" id="KW-1185">Reference proteome</keyword>
<name>A0AAW1I849_POPJA</name>
<proteinExistence type="predicted"/>
<feature type="compositionally biased region" description="Polar residues" evidence="1">
    <location>
        <begin position="197"/>
        <end position="207"/>
    </location>
</feature>
<evidence type="ECO:0000313" key="2">
    <source>
        <dbReference type="EMBL" id="KAK9685374.1"/>
    </source>
</evidence>
<comment type="caution">
    <text evidence="2">The sequence shown here is derived from an EMBL/GenBank/DDBJ whole genome shotgun (WGS) entry which is preliminary data.</text>
</comment>
<dbReference type="EMBL" id="JASPKY010000780">
    <property type="protein sequence ID" value="KAK9685374.1"/>
    <property type="molecule type" value="Genomic_DNA"/>
</dbReference>
<organism evidence="2 3">
    <name type="scientific">Popillia japonica</name>
    <name type="common">Japanese beetle</name>
    <dbReference type="NCBI Taxonomy" id="7064"/>
    <lineage>
        <taxon>Eukaryota</taxon>
        <taxon>Metazoa</taxon>
        <taxon>Ecdysozoa</taxon>
        <taxon>Arthropoda</taxon>
        <taxon>Hexapoda</taxon>
        <taxon>Insecta</taxon>
        <taxon>Pterygota</taxon>
        <taxon>Neoptera</taxon>
        <taxon>Endopterygota</taxon>
        <taxon>Coleoptera</taxon>
        <taxon>Polyphaga</taxon>
        <taxon>Scarabaeiformia</taxon>
        <taxon>Scarabaeidae</taxon>
        <taxon>Rutelinae</taxon>
        <taxon>Popillia</taxon>
    </lineage>
</organism>
<feature type="region of interest" description="Disordered" evidence="1">
    <location>
        <begin position="17"/>
        <end position="78"/>
    </location>
</feature>
<evidence type="ECO:0000256" key="1">
    <source>
        <dbReference type="SAM" id="MobiDB-lite"/>
    </source>
</evidence>
<reference evidence="2 3" key="1">
    <citation type="journal article" date="2024" name="BMC Genomics">
        <title>De novo assembly and annotation of Popillia japonica's genome with initial clues to its potential as an invasive pest.</title>
        <authorList>
            <person name="Cucini C."/>
            <person name="Boschi S."/>
            <person name="Funari R."/>
            <person name="Cardaioli E."/>
            <person name="Iannotti N."/>
            <person name="Marturano G."/>
            <person name="Paoli F."/>
            <person name="Bruttini M."/>
            <person name="Carapelli A."/>
            <person name="Frati F."/>
            <person name="Nardi F."/>
        </authorList>
    </citation>
    <scope>NUCLEOTIDE SEQUENCE [LARGE SCALE GENOMIC DNA]</scope>
    <source>
        <strain evidence="2">DMR45628</strain>
    </source>
</reference>
<sequence>MDLLPVRSTSLSYSIPTHTSTRWAPQPCRREEVAPVTRSKTTGGLGKQASLGRNRRDDVSATQDDTSNEQGIEPDQPHITVAEANAACSSDTPVVEAHRSNQRRQLFKNNRIPQPVIAKVRDEVQKELGMITTTNADEDKQTPADVETQSPEKKPKYDGRPGPAETTTRGTQQQTKKIPGQQAPKKPKYDGRPGPAETTTRGTQQQAKKIPGQQAPKITKSTICS</sequence>
<dbReference type="Proteomes" id="UP001458880">
    <property type="component" value="Unassembled WGS sequence"/>
</dbReference>
<feature type="compositionally biased region" description="Polar residues" evidence="1">
    <location>
        <begin position="60"/>
        <end position="70"/>
    </location>
</feature>
<gene>
    <name evidence="2" type="ORF">QE152_g38090</name>
</gene>
<accession>A0AAW1I849</accession>
<feature type="compositionally biased region" description="Low complexity" evidence="1">
    <location>
        <begin position="166"/>
        <end position="175"/>
    </location>
</feature>
<dbReference type="AlphaFoldDB" id="A0AAW1I849"/>